<dbReference type="GeneTree" id="ENSGT00940000161625"/>
<dbReference type="Gene3D" id="3.20.20.190">
    <property type="entry name" value="Phosphatidylinositol (PI) phosphodiesterase"/>
    <property type="match status" value="1"/>
</dbReference>
<keyword evidence="2" id="KW-1185">Reference proteome</keyword>
<evidence type="ECO:0000313" key="2">
    <source>
        <dbReference type="Proteomes" id="UP000694565"/>
    </source>
</evidence>
<proteinExistence type="predicted"/>
<reference evidence="1" key="1">
    <citation type="submission" date="2025-08" db="UniProtKB">
        <authorList>
            <consortium name="Ensembl"/>
        </authorList>
    </citation>
    <scope>IDENTIFICATION</scope>
</reference>
<dbReference type="GO" id="GO:0006629">
    <property type="term" value="P:lipid metabolic process"/>
    <property type="evidence" value="ECO:0007669"/>
    <property type="project" value="InterPro"/>
</dbReference>
<protein>
    <submittedName>
        <fullName evidence="1">Uncharacterized protein</fullName>
    </submittedName>
</protein>
<dbReference type="Proteomes" id="UP000694565">
    <property type="component" value="Unplaced"/>
</dbReference>
<dbReference type="SUPFAM" id="SSF51695">
    <property type="entry name" value="PLC-like phosphodiesterases"/>
    <property type="match status" value="1"/>
</dbReference>
<reference evidence="1" key="2">
    <citation type="submission" date="2025-09" db="UniProtKB">
        <authorList>
            <consortium name="Ensembl"/>
        </authorList>
    </citation>
    <scope>IDENTIFICATION</scope>
</reference>
<dbReference type="GO" id="GO:0008081">
    <property type="term" value="F:phosphoric diester hydrolase activity"/>
    <property type="evidence" value="ECO:0007669"/>
    <property type="project" value="InterPro"/>
</dbReference>
<evidence type="ECO:0000313" key="1">
    <source>
        <dbReference type="Ensembl" id="ENSCLMP00005047684.1"/>
    </source>
</evidence>
<name>A0A8C3AVQ3_CYCLU</name>
<accession>A0A8C3AVQ3</accession>
<organism evidence="1 2">
    <name type="scientific">Cyclopterus lumpus</name>
    <name type="common">Lumpsucker</name>
    <dbReference type="NCBI Taxonomy" id="8103"/>
    <lineage>
        <taxon>Eukaryota</taxon>
        <taxon>Metazoa</taxon>
        <taxon>Chordata</taxon>
        <taxon>Craniata</taxon>
        <taxon>Vertebrata</taxon>
        <taxon>Euteleostomi</taxon>
        <taxon>Actinopterygii</taxon>
        <taxon>Neopterygii</taxon>
        <taxon>Teleostei</taxon>
        <taxon>Neoteleostei</taxon>
        <taxon>Acanthomorphata</taxon>
        <taxon>Eupercaria</taxon>
        <taxon>Perciformes</taxon>
        <taxon>Cottioidei</taxon>
        <taxon>Cottales</taxon>
        <taxon>Cyclopteridae</taxon>
        <taxon>Cyclopterus</taxon>
    </lineage>
</organism>
<dbReference type="Ensembl" id="ENSCLMT00005049322.1">
    <property type="protein sequence ID" value="ENSCLMP00005047684.1"/>
    <property type="gene ID" value="ENSCLMG00005021840.1"/>
</dbReference>
<sequence>LKSGDCVFASHCDWMSQLPPKLHNIPLYDLAIPGSHDSMSYDLDINSSIIEPDRLQRLSKIYCVRKIVRKWAITQVNVYIYGSACLTAGGDYYKAAGCRGSLL</sequence>
<dbReference type="AlphaFoldDB" id="A0A8C3AVQ3"/>
<dbReference type="InterPro" id="IPR017946">
    <property type="entry name" value="PLC-like_Pdiesterase_TIM-brl"/>
</dbReference>